<dbReference type="Proteomes" id="UP001501585">
    <property type="component" value="Unassembled WGS sequence"/>
</dbReference>
<dbReference type="EMBL" id="BAAAPC010000008">
    <property type="protein sequence ID" value="GAA1995321.1"/>
    <property type="molecule type" value="Genomic_DNA"/>
</dbReference>
<organism evidence="2 3">
    <name type="scientific">Nocardiopsis rhodophaea</name>
    <dbReference type="NCBI Taxonomy" id="280238"/>
    <lineage>
        <taxon>Bacteria</taxon>
        <taxon>Bacillati</taxon>
        <taxon>Actinomycetota</taxon>
        <taxon>Actinomycetes</taxon>
        <taxon>Streptosporangiales</taxon>
        <taxon>Nocardiopsidaceae</taxon>
        <taxon>Nocardiopsis</taxon>
    </lineage>
</organism>
<reference evidence="2 3" key="1">
    <citation type="journal article" date="2019" name="Int. J. Syst. Evol. Microbiol.">
        <title>The Global Catalogue of Microorganisms (GCM) 10K type strain sequencing project: providing services to taxonomists for standard genome sequencing and annotation.</title>
        <authorList>
            <consortium name="The Broad Institute Genomics Platform"/>
            <consortium name="The Broad Institute Genome Sequencing Center for Infectious Disease"/>
            <person name="Wu L."/>
            <person name="Ma J."/>
        </authorList>
    </citation>
    <scope>NUCLEOTIDE SEQUENCE [LARGE SCALE GENOMIC DNA]</scope>
    <source>
        <strain evidence="2 3">JCM 15313</strain>
    </source>
</reference>
<dbReference type="InterPro" id="IPR029261">
    <property type="entry name" value="Transposase_Znf"/>
</dbReference>
<dbReference type="PANTHER" id="PTHR33498">
    <property type="entry name" value="TRANSPOSASE FOR INSERTION SEQUENCE ELEMENT IS1557"/>
    <property type="match status" value="1"/>
</dbReference>
<evidence type="ECO:0000313" key="3">
    <source>
        <dbReference type="Proteomes" id="UP001501585"/>
    </source>
</evidence>
<sequence length="127" mass="14056">MPISSLLALLFPHLARLRIENVSQSGMSIRITAATTGPDAFCPVCATPSRRVHSRYERCLADTPVSGQELLVHLHVRRYFCDAPTCERTIFAEQVPGLTTPYARRPRGWAPPCRTLACRWAAGPEPA</sequence>
<dbReference type="Pfam" id="PF14690">
    <property type="entry name" value="Zn_ribbon_ISL3"/>
    <property type="match status" value="1"/>
</dbReference>
<gene>
    <name evidence="2" type="ORF">GCM10009799_22070</name>
</gene>
<accession>A0ABN2SZE5</accession>
<evidence type="ECO:0000313" key="2">
    <source>
        <dbReference type="EMBL" id="GAA1995321.1"/>
    </source>
</evidence>
<keyword evidence="3" id="KW-1185">Reference proteome</keyword>
<feature type="domain" description="Transposase IS204/IS1001/IS1096/IS1165 zinc-finger" evidence="1">
    <location>
        <begin position="41"/>
        <end position="83"/>
    </location>
</feature>
<name>A0ABN2SZE5_9ACTN</name>
<dbReference type="PANTHER" id="PTHR33498:SF1">
    <property type="entry name" value="TRANSPOSASE FOR INSERTION SEQUENCE ELEMENT IS1557"/>
    <property type="match status" value="1"/>
</dbReference>
<comment type="caution">
    <text evidence="2">The sequence shown here is derived from an EMBL/GenBank/DDBJ whole genome shotgun (WGS) entry which is preliminary data.</text>
</comment>
<proteinExistence type="predicted"/>
<protein>
    <recommendedName>
        <fullName evidence="1">Transposase IS204/IS1001/IS1096/IS1165 zinc-finger domain-containing protein</fullName>
    </recommendedName>
</protein>
<dbReference type="InterPro" id="IPR047951">
    <property type="entry name" value="Transpos_ISL3"/>
</dbReference>
<evidence type="ECO:0000259" key="1">
    <source>
        <dbReference type="Pfam" id="PF14690"/>
    </source>
</evidence>